<dbReference type="AlphaFoldDB" id="A0A849BFR8"/>
<organism evidence="2 3">
    <name type="scientific">Cupriavidus gilardii</name>
    <dbReference type="NCBI Taxonomy" id="82541"/>
    <lineage>
        <taxon>Bacteria</taxon>
        <taxon>Pseudomonadati</taxon>
        <taxon>Pseudomonadota</taxon>
        <taxon>Betaproteobacteria</taxon>
        <taxon>Burkholderiales</taxon>
        <taxon>Burkholderiaceae</taxon>
        <taxon>Cupriavidus</taxon>
    </lineage>
</organism>
<sequence>MVSDWHFLSMIELAARIRRREISPTAVVRAQLDRIAALDGALHSYALVMADAAMAQAEAAEAEIAAGRYRGPLHGMPIGIKDLCWTEGVPTAAGMAIHREFRPDRDATVVRRLGDAGAVLLGKLQLTEGAYSDHHPSVTAPLNPWHADYWPGISSSGAGVATAAGLCHGAIASDTGGSIRWPAAANGVTGLKPTWGRVSRHGVFALAPSLDHVGTMARSAADAGLLLQVIAGADAHDPTALQEPVPDYVGAMTSELRGVRIGVDADWNGDGVDAEVQAVVCAATEVLRALGATVVDVRVPDAMRAGSALTDDWAANCAVEAAVEHAATYPARRNEYGAVLASVIDAGRALSGVDYQRILLRRADLRGRMAGLLQTVDLLLTPVHPYAPLSLAAVRTLGEQPALIAGLQRYTCPFNLTGHPTITLPGGLSRLGLPIGFQLVAPHLGEAMLVRAGAAFQGATDWHRQHPVN</sequence>
<dbReference type="Pfam" id="PF01425">
    <property type="entry name" value="Amidase"/>
    <property type="match status" value="1"/>
</dbReference>
<dbReference type="PANTHER" id="PTHR11895">
    <property type="entry name" value="TRANSAMIDASE"/>
    <property type="match status" value="1"/>
</dbReference>
<dbReference type="EMBL" id="JABEMD010000015">
    <property type="protein sequence ID" value="NNH11447.1"/>
    <property type="molecule type" value="Genomic_DNA"/>
</dbReference>
<comment type="caution">
    <text evidence="2">The sequence shown here is derived from an EMBL/GenBank/DDBJ whole genome shotgun (WGS) entry which is preliminary data.</text>
</comment>
<evidence type="ECO:0000259" key="1">
    <source>
        <dbReference type="Pfam" id="PF01425"/>
    </source>
</evidence>
<dbReference type="GO" id="GO:0003824">
    <property type="term" value="F:catalytic activity"/>
    <property type="evidence" value="ECO:0007669"/>
    <property type="project" value="InterPro"/>
</dbReference>
<proteinExistence type="predicted"/>
<accession>A0A849BFR8</accession>
<dbReference type="RefSeq" id="WP_053820826.1">
    <property type="nucleotide sequence ID" value="NZ_BAAAEB010000006.1"/>
</dbReference>
<gene>
    <name evidence="2" type="ORF">HLB16_11200</name>
</gene>
<dbReference type="InterPro" id="IPR000120">
    <property type="entry name" value="Amidase"/>
</dbReference>
<dbReference type="SUPFAM" id="SSF75304">
    <property type="entry name" value="Amidase signature (AS) enzymes"/>
    <property type="match status" value="1"/>
</dbReference>
<dbReference type="Gene3D" id="3.90.1300.10">
    <property type="entry name" value="Amidase signature (AS) domain"/>
    <property type="match status" value="1"/>
</dbReference>
<dbReference type="InterPro" id="IPR023631">
    <property type="entry name" value="Amidase_dom"/>
</dbReference>
<dbReference type="InterPro" id="IPR036928">
    <property type="entry name" value="AS_sf"/>
</dbReference>
<feature type="domain" description="Amidase" evidence="1">
    <location>
        <begin position="27"/>
        <end position="449"/>
    </location>
</feature>
<evidence type="ECO:0000313" key="3">
    <source>
        <dbReference type="Proteomes" id="UP000542973"/>
    </source>
</evidence>
<dbReference type="PANTHER" id="PTHR11895:SF176">
    <property type="entry name" value="AMIDASE AMID-RELATED"/>
    <property type="match status" value="1"/>
</dbReference>
<reference evidence="2 3" key="1">
    <citation type="submission" date="2020-05" db="EMBL/GenBank/DDBJ databases">
        <title>MicrobeNet Type strains.</title>
        <authorList>
            <person name="Nicholson A.C."/>
        </authorList>
    </citation>
    <scope>NUCLEOTIDE SEQUENCE [LARGE SCALE GENOMIC DNA]</scope>
    <source>
        <strain evidence="2 3">ATCC 700815</strain>
    </source>
</reference>
<name>A0A849BFR8_9BURK</name>
<dbReference type="Proteomes" id="UP000542973">
    <property type="component" value="Unassembled WGS sequence"/>
</dbReference>
<protein>
    <submittedName>
        <fullName evidence="2">Amidase</fullName>
    </submittedName>
</protein>
<evidence type="ECO:0000313" key="2">
    <source>
        <dbReference type="EMBL" id="NNH11447.1"/>
    </source>
</evidence>